<dbReference type="Pfam" id="PF06945">
    <property type="entry name" value="DUF1289"/>
    <property type="match status" value="1"/>
</dbReference>
<gene>
    <name evidence="1" type="ORF">SAMN04489800_4046</name>
</gene>
<dbReference type="InterPro" id="IPR010710">
    <property type="entry name" value="DUF1289"/>
</dbReference>
<dbReference type="RefSeq" id="WP_048360730.1">
    <property type="nucleotide sequence ID" value="NZ_FNUD01000002.1"/>
</dbReference>
<evidence type="ECO:0000313" key="1">
    <source>
        <dbReference type="EMBL" id="SEF05417.1"/>
    </source>
</evidence>
<reference evidence="1" key="1">
    <citation type="submission" date="2016-10" db="EMBL/GenBank/DDBJ databases">
        <authorList>
            <person name="Varghese N."/>
            <person name="Submissions S."/>
        </authorList>
    </citation>
    <scope>NUCLEOTIDE SEQUENCE [LARGE SCALE GENOMIC DNA]</scope>
    <source>
        <strain evidence="1">LMG 25555</strain>
    </source>
</reference>
<name>A0A0J6GBH6_PSEDM</name>
<comment type="caution">
    <text evidence="1">The sequence shown here is derived from an EMBL/GenBank/DDBJ whole genome shotgun (WGS) entry which is preliminary data.</text>
</comment>
<accession>A0A0J6GBH6</accession>
<organism evidence="1 2">
    <name type="scientific">Pseudomonas deceptionensis</name>
    <dbReference type="NCBI Taxonomy" id="882211"/>
    <lineage>
        <taxon>Bacteria</taxon>
        <taxon>Pseudomonadati</taxon>
        <taxon>Pseudomonadota</taxon>
        <taxon>Gammaproteobacteria</taxon>
        <taxon>Pseudomonadales</taxon>
        <taxon>Pseudomonadaceae</taxon>
        <taxon>Pseudomonas</taxon>
    </lineage>
</organism>
<proteinExistence type="predicted"/>
<dbReference type="OrthoDB" id="8911262at2"/>
<dbReference type="PANTHER" id="PTHR35175:SF2">
    <property type="entry name" value="DUF1289 DOMAIN-CONTAINING PROTEIN"/>
    <property type="match status" value="1"/>
</dbReference>
<sequence>MSSPKDPCIGVCKFTDDICIGCGRTKREIKAWKKLDKDEKRVVLAESALRLLAFEATGRRKKK</sequence>
<dbReference type="PANTHER" id="PTHR35175">
    <property type="entry name" value="DUF1289 DOMAIN-CONTAINING PROTEIN"/>
    <property type="match status" value="1"/>
</dbReference>
<keyword evidence="2" id="KW-1185">Reference proteome</keyword>
<dbReference type="Proteomes" id="UP000183613">
    <property type="component" value="Unassembled WGS sequence"/>
</dbReference>
<dbReference type="AlphaFoldDB" id="A0A0J6GBH6"/>
<dbReference type="PATRIC" id="fig|882211.3.peg.3018"/>
<dbReference type="EMBL" id="FNUD01000002">
    <property type="protein sequence ID" value="SEF05417.1"/>
    <property type="molecule type" value="Genomic_DNA"/>
</dbReference>
<protein>
    <submittedName>
        <fullName evidence="1">Predicted Fe-S protein YdhL, DUF1289 family</fullName>
    </submittedName>
</protein>
<evidence type="ECO:0000313" key="2">
    <source>
        <dbReference type="Proteomes" id="UP000183613"/>
    </source>
</evidence>